<organism evidence="13 14">
    <name type="scientific">Fistulina hepatica ATCC 64428</name>
    <dbReference type="NCBI Taxonomy" id="1128425"/>
    <lineage>
        <taxon>Eukaryota</taxon>
        <taxon>Fungi</taxon>
        <taxon>Dikarya</taxon>
        <taxon>Basidiomycota</taxon>
        <taxon>Agaricomycotina</taxon>
        <taxon>Agaricomycetes</taxon>
        <taxon>Agaricomycetidae</taxon>
        <taxon>Agaricales</taxon>
        <taxon>Fistulinaceae</taxon>
        <taxon>Fistulina</taxon>
    </lineage>
</organism>
<proteinExistence type="inferred from homology"/>
<dbReference type="OrthoDB" id="2019572at2759"/>
<keyword evidence="14" id="KW-1185">Reference proteome</keyword>
<dbReference type="Pfam" id="PF22810">
    <property type="entry name" value="LPMO_AA14"/>
    <property type="match status" value="1"/>
</dbReference>
<evidence type="ECO:0000256" key="7">
    <source>
        <dbReference type="ARBA" id="ARBA00023008"/>
    </source>
</evidence>
<dbReference type="AlphaFoldDB" id="A0A0D7A7F0"/>
<sequence length="304" mass="32759">MLASLAAFACLSVGLARAHQAAWVNGMYCKNGASNVDNENTELVVTPLYQLSQAEWWFHNNTACLAYPPTDGEILEIPAGSSFIVEIATNRAYTTLSYGGEYMSDWPDGSTYPDDYVSTSQIASLVQPCVIGCSNNHPVINVILESMAAGTAFAISYTSDINEVTPENLVVFSVTPNTPWKRVTTYEVPAAMPPCPDGGCICGWGWISNGCGQANMYHQAFKCNVTGATGTVAVGTPQPPVWCEEDQSQCVQGPKQMLYWNQLEGNNIEVSGYDLSGEAKSPGYNTKCGFSSGEHLPSYCTDYP</sequence>
<protein>
    <submittedName>
        <fullName evidence="13">Uncharacterized protein</fullName>
    </submittedName>
</protein>
<evidence type="ECO:0000256" key="5">
    <source>
        <dbReference type="ARBA" id="ARBA00022729"/>
    </source>
</evidence>
<keyword evidence="4" id="KW-0479">Metal-binding</keyword>
<evidence type="ECO:0000256" key="2">
    <source>
        <dbReference type="ARBA" id="ARBA00004613"/>
    </source>
</evidence>
<feature type="signal peptide" evidence="12">
    <location>
        <begin position="1"/>
        <end position="18"/>
    </location>
</feature>
<keyword evidence="5 12" id="KW-0732">Signal</keyword>
<name>A0A0D7A7F0_9AGAR</name>
<accession>A0A0D7A7F0</accession>
<comment type="similarity">
    <text evidence="11">Belongs to the polysaccharide monooxygenase AA14 family.</text>
</comment>
<comment type="subcellular location">
    <subcellularLocation>
        <location evidence="2">Secreted</location>
    </subcellularLocation>
</comment>
<dbReference type="EMBL" id="KN882020">
    <property type="protein sequence ID" value="KIY46927.1"/>
    <property type="molecule type" value="Genomic_DNA"/>
</dbReference>
<dbReference type="Proteomes" id="UP000054144">
    <property type="component" value="Unassembled WGS sequence"/>
</dbReference>
<evidence type="ECO:0000256" key="11">
    <source>
        <dbReference type="ARBA" id="ARBA00046340"/>
    </source>
</evidence>
<evidence type="ECO:0000256" key="1">
    <source>
        <dbReference type="ARBA" id="ARBA00001973"/>
    </source>
</evidence>
<evidence type="ECO:0000256" key="9">
    <source>
        <dbReference type="ARBA" id="ARBA00023157"/>
    </source>
</evidence>
<dbReference type="GO" id="GO:0046872">
    <property type="term" value="F:metal ion binding"/>
    <property type="evidence" value="ECO:0007669"/>
    <property type="project" value="UniProtKB-KW"/>
</dbReference>
<keyword evidence="3" id="KW-0964">Secreted</keyword>
<evidence type="ECO:0000256" key="8">
    <source>
        <dbReference type="ARBA" id="ARBA00023033"/>
    </source>
</evidence>
<keyword evidence="9" id="KW-1015">Disulfide bond</keyword>
<evidence type="ECO:0000313" key="14">
    <source>
        <dbReference type="Proteomes" id="UP000054144"/>
    </source>
</evidence>
<evidence type="ECO:0000256" key="10">
    <source>
        <dbReference type="ARBA" id="ARBA00023180"/>
    </source>
</evidence>
<evidence type="ECO:0000313" key="13">
    <source>
        <dbReference type="EMBL" id="KIY46927.1"/>
    </source>
</evidence>
<evidence type="ECO:0000256" key="12">
    <source>
        <dbReference type="SAM" id="SignalP"/>
    </source>
</evidence>
<dbReference type="GO" id="GO:0004497">
    <property type="term" value="F:monooxygenase activity"/>
    <property type="evidence" value="ECO:0007669"/>
    <property type="project" value="UniProtKB-KW"/>
</dbReference>
<dbReference type="InterPro" id="IPR054497">
    <property type="entry name" value="LPMO_AA14"/>
</dbReference>
<keyword evidence="6" id="KW-0560">Oxidoreductase</keyword>
<reference evidence="13 14" key="1">
    <citation type="journal article" date="2015" name="Fungal Genet. Biol.">
        <title>Evolution of novel wood decay mechanisms in Agaricales revealed by the genome sequences of Fistulina hepatica and Cylindrobasidium torrendii.</title>
        <authorList>
            <person name="Floudas D."/>
            <person name="Held B.W."/>
            <person name="Riley R."/>
            <person name="Nagy L.G."/>
            <person name="Koehler G."/>
            <person name="Ransdell A.S."/>
            <person name="Younus H."/>
            <person name="Chow J."/>
            <person name="Chiniquy J."/>
            <person name="Lipzen A."/>
            <person name="Tritt A."/>
            <person name="Sun H."/>
            <person name="Haridas S."/>
            <person name="LaButti K."/>
            <person name="Ohm R.A."/>
            <person name="Kues U."/>
            <person name="Blanchette R.A."/>
            <person name="Grigoriev I.V."/>
            <person name="Minto R.E."/>
            <person name="Hibbett D.S."/>
        </authorList>
    </citation>
    <scope>NUCLEOTIDE SEQUENCE [LARGE SCALE GENOMIC DNA]</scope>
    <source>
        <strain evidence="13 14">ATCC 64428</strain>
    </source>
</reference>
<keyword evidence="7" id="KW-0186">Copper</keyword>
<keyword evidence="8" id="KW-0503">Monooxygenase</keyword>
<evidence type="ECO:0000256" key="3">
    <source>
        <dbReference type="ARBA" id="ARBA00022525"/>
    </source>
</evidence>
<keyword evidence="10" id="KW-0325">Glycoprotein</keyword>
<comment type="cofactor">
    <cofactor evidence="1">
        <name>Cu(2+)</name>
        <dbReference type="ChEBI" id="CHEBI:29036"/>
    </cofactor>
</comment>
<evidence type="ECO:0000256" key="6">
    <source>
        <dbReference type="ARBA" id="ARBA00023002"/>
    </source>
</evidence>
<feature type="chain" id="PRO_5002316018" evidence="12">
    <location>
        <begin position="19"/>
        <end position="304"/>
    </location>
</feature>
<dbReference type="GO" id="GO:0005576">
    <property type="term" value="C:extracellular region"/>
    <property type="evidence" value="ECO:0007669"/>
    <property type="project" value="UniProtKB-SubCell"/>
</dbReference>
<evidence type="ECO:0000256" key="4">
    <source>
        <dbReference type="ARBA" id="ARBA00022723"/>
    </source>
</evidence>
<gene>
    <name evidence="13" type="ORF">FISHEDRAFT_46370</name>
</gene>